<keyword evidence="6" id="KW-1185">Reference proteome</keyword>
<reference evidence="5 6" key="1">
    <citation type="submission" date="2018-10" db="EMBL/GenBank/DDBJ databases">
        <title>Draft genome of Cortibacter populi DSM10536.</title>
        <authorList>
            <person name="Bernier A.-M."/>
            <person name="Bernard K."/>
        </authorList>
    </citation>
    <scope>NUCLEOTIDE SEQUENCE [LARGE SCALE GENOMIC DNA]</scope>
    <source>
        <strain evidence="5 6">DSM 105136</strain>
    </source>
</reference>
<dbReference type="InterPro" id="IPR000424">
    <property type="entry name" value="Primosome_PriB/ssb"/>
</dbReference>
<dbReference type="GO" id="GO:0009295">
    <property type="term" value="C:nucleoid"/>
    <property type="evidence" value="ECO:0007669"/>
    <property type="project" value="TreeGrafter"/>
</dbReference>
<comment type="caution">
    <text evidence="5">The sequence shown here is derived from an EMBL/GenBank/DDBJ whole genome shotgun (WGS) entry which is preliminary data.</text>
</comment>
<dbReference type="Proteomes" id="UP000278006">
    <property type="component" value="Unassembled WGS sequence"/>
</dbReference>
<dbReference type="InterPro" id="IPR011344">
    <property type="entry name" value="ssDNA-bd"/>
</dbReference>
<gene>
    <name evidence="5" type="primary">ssb</name>
    <name evidence="5" type="ORF">D8I35_03700</name>
</gene>
<feature type="compositionally biased region" description="Low complexity" evidence="4">
    <location>
        <begin position="114"/>
        <end position="125"/>
    </location>
</feature>
<proteinExistence type="inferred from homology"/>
<evidence type="ECO:0000256" key="4">
    <source>
        <dbReference type="SAM" id="MobiDB-lite"/>
    </source>
</evidence>
<dbReference type="EMBL" id="RDQO01000001">
    <property type="protein sequence ID" value="RMX08869.1"/>
    <property type="molecule type" value="Genomic_DNA"/>
</dbReference>
<comment type="subunit">
    <text evidence="2">Homotetramer.</text>
</comment>
<dbReference type="InterPro" id="IPR012340">
    <property type="entry name" value="NA-bd_OB-fold"/>
</dbReference>
<dbReference type="AlphaFoldDB" id="A0A3M6R1S4"/>
<comment type="caution">
    <text evidence="2">Lacks conserved residue(s) required for the propagation of feature annotation.</text>
</comment>
<dbReference type="PIRSF" id="PIRSF002070">
    <property type="entry name" value="SSB"/>
    <property type="match status" value="1"/>
</dbReference>
<dbReference type="SUPFAM" id="SSF50249">
    <property type="entry name" value="Nucleic acid-binding proteins"/>
    <property type="match status" value="1"/>
</dbReference>
<dbReference type="PANTHER" id="PTHR10302">
    <property type="entry name" value="SINGLE-STRANDED DNA-BINDING PROTEIN"/>
    <property type="match status" value="1"/>
</dbReference>
<dbReference type="Pfam" id="PF00436">
    <property type="entry name" value="SSB"/>
    <property type="match status" value="1"/>
</dbReference>
<organism evidence="5 6">
    <name type="scientific">Corticibacter populi</name>
    <dbReference type="NCBI Taxonomy" id="1550736"/>
    <lineage>
        <taxon>Bacteria</taxon>
        <taxon>Pseudomonadati</taxon>
        <taxon>Pseudomonadota</taxon>
        <taxon>Betaproteobacteria</taxon>
        <taxon>Burkholderiales</taxon>
        <taxon>Comamonadaceae</taxon>
        <taxon>Corticibacter</taxon>
    </lineage>
</organism>
<dbReference type="GO" id="GO:0003697">
    <property type="term" value="F:single-stranded DNA binding"/>
    <property type="evidence" value="ECO:0007669"/>
    <property type="project" value="UniProtKB-UniRule"/>
</dbReference>
<evidence type="ECO:0000313" key="5">
    <source>
        <dbReference type="EMBL" id="RMX08869.1"/>
    </source>
</evidence>
<keyword evidence="1 2" id="KW-0238">DNA-binding</keyword>
<dbReference type="RefSeq" id="WP_122227132.1">
    <property type="nucleotide sequence ID" value="NZ_RDQO01000001.1"/>
</dbReference>
<protein>
    <recommendedName>
        <fullName evidence="2 3">Single-stranded DNA-binding protein</fullName>
        <shortName evidence="2">SSB</shortName>
    </recommendedName>
</protein>
<dbReference type="OrthoDB" id="9809878at2"/>
<dbReference type="CDD" id="cd04496">
    <property type="entry name" value="SSB_OBF"/>
    <property type="match status" value="1"/>
</dbReference>
<evidence type="ECO:0000256" key="1">
    <source>
        <dbReference type="ARBA" id="ARBA00023125"/>
    </source>
</evidence>
<name>A0A3M6R1S4_9BURK</name>
<dbReference type="HAMAP" id="MF_00984">
    <property type="entry name" value="SSB"/>
    <property type="match status" value="1"/>
</dbReference>
<evidence type="ECO:0000256" key="2">
    <source>
        <dbReference type="HAMAP-Rule" id="MF_00984"/>
    </source>
</evidence>
<dbReference type="NCBIfam" id="TIGR00621">
    <property type="entry name" value="ssb"/>
    <property type="match status" value="1"/>
</dbReference>
<accession>A0A3M6R1S4</accession>
<evidence type="ECO:0000256" key="3">
    <source>
        <dbReference type="PIRNR" id="PIRNR002070"/>
    </source>
</evidence>
<dbReference type="PANTHER" id="PTHR10302:SF27">
    <property type="entry name" value="SINGLE-STRANDED DNA-BINDING PROTEIN"/>
    <property type="match status" value="1"/>
</dbReference>
<dbReference type="Gene3D" id="2.40.50.140">
    <property type="entry name" value="Nucleic acid-binding proteins"/>
    <property type="match status" value="1"/>
</dbReference>
<evidence type="ECO:0000313" key="6">
    <source>
        <dbReference type="Proteomes" id="UP000278006"/>
    </source>
</evidence>
<dbReference type="PROSITE" id="PS50935">
    <property type="entry name" value="SSB"/>
    <property type="match status" value="1"/>
</dbReference>
<feature type="region of interest" description="Disordered" evidence="4">
    <location>
        <begin position="102"/>
        <end position="138"/>
    </location>
</feature>
<sequence length="138" mass="15507">MASLNKVTLIGNLGRDPELRTFPDGGRVCNVSLATTETWKDRETGERREQTEWHNVVFNNKLAEIAGEYLEKGSSIYVEGRLRTRKWQDKDGVNRYTTEIRGDSMKMLGSPRKGNNSDAEAAAAEGSDHPDFSDEIPF</sequence>
<dbReference type="GO" id="GO:0006260">
    <property type="term" value="P:DNA replication"/>
    <property type="evidence" value="ECO:0007669"/>
    <property type="project" value="InterPro"/>
</dbReference>